<gene>
    <name evidence="1" type="ORF">DPMN_025239</name>
</gene>
<reference evidence="1" key="2">
    <citation type="submission" date="2020-11" db="EMBL/GenBank/DDBJ databases">
        <authorList>
            <person name="McCartney M.A."/>
            <person name="Auch B."/>
            <person name="Kono T."/>
            <person name="Mallez S."/>
            <person name="Becker A."/>
            <person name="Gohl D.M."/>
            <person name="Silverstein K.A.T."/>
            <person name="Koren S."/>
            <person name="Bechman K.B."/>
            <person name="Herman A."/>
            <person name="Abrahante J.E."/>
            <person name="Garbe J."/>
        </authorList>
    </citation>
    <scope>NUCLEOTIDE SEQUENCE</scope>
    <source>
        <strain evidence="1">Duluth1</strain>
        <tissue evidence="1">Whole animal</tissue>
    </source>
</reference>
<reference evidence="1" key="1">
    <citation type="journal article" date="2019" name="bioRxiv">
        <title>The Genome of the Zebra Mussel, Dreissena polymorpha: A Resource for Invasive Species Research.</title>
        <authorList>
            <person name="McCartney M.A."/>
            <person name="Auch B."/>
            <person name="Kono T."/>
            <person name="Mallez S."/>
            <person name="Zhang Y."/>
            <person name="Obille A."/>
            <person name="Becker A."/>
            <person name="Abrahante J.E."/>
            <person name="Garbe J."/>
            <person name="Badalamenti J.P."/>
            <person name="Herman A."/>
            <person name="Mangelson H."/>
            <person name="Liachko I."/>
            <person name="Sullivan S."/>
            <person name="Sone E.D."/>
            <person name="Koren S."/>
            <person name="Silverstein K.A.T."/>
            <person name="Beckman K.B."/>
            <person name="Gohl D.M."/>
        </authorList>
    </citation>
    <scope>NUCLEOTIDE SEQUENCE</scope>
    <source>
        <strain evidence="1">Duluth1</strain>
        <tissue evidence="1">Whole animal</tissue>
    </source>
</reference>
<dbReference type="EMBL" id="JAIWYP010000002">
    <property type="protein sequence ID" value="KAH3862273.1"/>
    <property type="molecule type" value="Genomic_DNA"/>
</dbReference>
<evidence type="ECO:0000313" key="1">
    <source>
        <dbReference type="EMBL" id="KAH3862273.1"/>
    </source>
</evidence>
<organism evidence="1 2">
    <name type="scientific">Dreissena polymorpha</name>
    <name type="common">Zebra mussel</name>
    <name type="synonym">Mytilus polymorpha</name>
    <dbReference type="NCBI Taxonomy" id="45954"/>
    <lineage>
        <taxon>Eukaryota</taxon>
        <taxon>Metazoa</taxon>
        <taxon>Spiralia</taxon>
        <taxon>Lophotrochozoa</taxon>
        <taxon>Mollusca</taxon>
        <taxon>Bivalvia</taxon>
        <taxon>Autobranchia</taxon>
        <taxon>Heteroconchia</taxon>
        <taxon>Euheterodonta</taxon>
        <taxon>Imparidentia</taxon>
        <taxon>Neoheterodontei</taxon>
        <taxon>Myida</taxon>
        <taxon>Dreissenoidea</taxon>
        <taxon>Dreissenidae</taxon>
        <taxon>Dreissena</taxon>
    </lineage>
</organism>
<protein>
    <submittedName>
        <fullName evidence="1">Uncharacterized protein</fullName>
    </submittedName>
</protein>
<proteinExistence type="predicted"/>
<evidence type="ECO:0000313" key="2">
    <source>
        <dbReference type="Proteomes" id="UP000828390"/>
    </source>
</evidence>
<sequence>MGIRSLFVDRNRDMHLCKHESLINTKDCLTSAVINSHAIKRLLVQSAKSSLSYIVLINKHIIVVFRKSMKSLTYKIWNGLKKRLFCLNLTKKAWKDQSKC</sequence>
<comment type="caution">
    <text evidence="1">The sequence shown here is derived from an EMBL/GenBank/DDBJ whole genome shotgun (WGS) entry which is preliminary data.</text>
</comment>
<dbReference type="AlphaFoldDB" id="A0A9D4RCE0"/>
<accession>A0A9D4RCE0</accession>
<keyword evidence="2" id="KW-1185">Reference proteome</keyword>
<name>A0A9D4RCE0_DREPO</name>
<dbReference type="Proteomes" id="UP000828390">
    <property type="component" value="Unassembled WGS sequence"/>
</dbReference>